<evidence type="ECO:0000256" key="1">
    <source>
        <dbReference type="ARBA" id="ARBA00010641"/>
    </source>
</evidence>
<dbReference type="NCBIfam" id="TIGR02937">
    <property type="entry name" value="sigma70-ECF"/>
    <property type="match status" value="1"/>
</dbReference>
<name>A0A2V2ZJM0_9BACI</name>
<dbReference type="InterPro" id="IPR007627">
    <property type="entry name" value="RNA_pol_sigma70_r2"/>
</dbReference>
<dbReference type="Gene3D" id="1.10.10.10">
    <property type="entry name" value="Winged helix-like DNA-binding domain superfamily/Winged helix DNA-binding domain"/>
    <property type="match status" value="1"/>
</dbReference>
<dbReference type="InterPro" id="IPR013249">
    <property type="entry name" value="RNA_pol_sigma70_r4_t2"/>
</dbReference>
<dbReference type="Gene3D" id="1.10.1740.10">
    <property type="match status" value="1"/>
</dbReference>
<dbReference type="RefSeq" id="WP_110067956.1">
    <property type="nucleotide sequence ID" value="NZ_QGTW01000034.1"/>
</dbReference>
<reference evidence="7 8" key="1">
    <citation type="submission" date="2018-05" db="EMBL/GenBank/DDBJ databases">
        <title>Freshwater and sediment microbial communities from various areas in North America, analyzing microbe dynamics in response to fracking.</title>
        <authorList>
            <person name="Lamendella R."/>
        </authorList>
    </citation>
    <scope>NUCLEOTIDE SEQUENCE [LARGE SCALE GENOMIC DNA]</scope>
    <source>
        <strain evidence="7 8">15_TX</strain>
    </source>
</reference>
<feature type="domain" description="RNA polymerase sigma factor 70 region 4 type 2" evidence="6">
    <location>
        <begin position="104"/>
        <end position="156"/>
    </location>
</feature>
<dbReference type="InterPro" id="IPR013325">
    <property type="entry name" value="RNA_pol_sigma_r2"/>
</dbReference>
<organism evidence="7 8">
    <name type="scientific">Cytobacillus oceanisediminis</name>
    <dbReference type="NCBI Taxonomy" id="665099"/>
    <lineage>
        <taxon>Bacteria</taxon>
        <taxon>Bacillati</taxon>
        <taxon>Bacillota</taxon>
        <taxon>Bacilli</taxon>
        <taxon>Bacillales</taxon>
        <taxon>Bacillaceae</taxon>
        <taxon>Cytobacillus</taxon>
    </lineage>
</organism>
<gene>
    <name evidence="7" type="ORF">DFO73_1345</name>
</gene>
<keyword evidence="3" id="KW-0731">Sigma factor</keyword>
<dbReference type="Pfam" id="PF04542">
    <property type="entry name" value="Sigma70_r2"/>
    <property type="match status" value="1"/>
</dbReference>
<accession>A0A2V2ZJM0</accession>
<dbReference type="SUPFAM" id="SSF88659">
    <property type="entry name" value="Sigma3 and sigma4 domains of RNA polymerase sigma factors"/>
    <property type="match status" value="1"/>
</dbReference>
<dbReference type="InterPro" id="IPR036388">
    <property type="entry name" value="WH-like_DNA-bd_sf"/>
</dbReference>
<keyword evidence="2" id="KW-0805">Transcription regulation</keyword>
<evidence type="ECO:0000313" key="8">
    <source>
        <dbReference type="Proteomes" id="UP000247150"/>
    </source>
</evidence>
<proteinExistence type="inferred from homology"/>
<dbReference type="EMBL" id="QGTW01000034">
    <property type="protein sequence ID" value="PWW17061.1"/>
    <property type="molecule type" value="Genomic_DNA"/>
</dbReference>
<dbReference type="PANTHER" id="PTHR43133:SF51">
    <property type="entry name" value="RNA POLYMERASE SIGMA FACTOR"/>
    <property type="match status" value="1"/>
</dbReference>
<dbReference type="InterPro" id="IPR014284">
    <property type="entry name" value="RNA_pol_sigma-70_dom"/>
</dbReference>
<evidence type="ECO:0000256" key="2">
    <source>
        <dbReference type="ARBA" id="ARBA00023015"/>
    </source>
</evidence>
<dbReference type="Pfam" id="PF08281">
    <property type="entry name" value="Sigma70_r4_2"/>
    <property type="match status" value="1"/>
</dbReference>
<feature type="domain" description="RNA polymerase sigma-70 region 2" evidence="5">
    <location>
        <begin position="13"/>
        <end position="75"/>
    </location>
</feature>
<comment type="caution">
    <text evidence="7">The sequence shown here is derived from an EMBL/GenBank/DDBJ whole genome shotgun (WGS) entry which is preliminary data.</text>
</comment>
<evidence type="ECO:0000256" key="4">
    <source>
        <dbReference type="ARBA" id="ARBA00023163"/>
    </source>
</evidence>
<dbReference type="GO" id="GO:0006352">
    <property type="term" value="P:DNA-templated transcription initiation"/>
    <property type="evidence" value="ECO:0007669"/>
    <property type="project" value="InterPro"/>
</dbReference>
<dbReference type="OrthoDB" id="9784984at2"/>
<comment type="similarity">
    <text evidence="1">Belongs to the sigma-70 factor family. ECF subfamily.</text>
</comment>
<dbReference type="PANTHER" id="PTHR43133">
    <property type="entry name" value="RNA POLYMERASE ECF-TYPE SIGMA FACTO"/>
    <property type="match status" value="1"/>
</dbReference>
<evidence type="ECO:0000313" key="7">
    <source>
        <dbReference type="EMBL" id="PWW17061.1"/>
    </source>
</evidence>
<evidence type="ECO:0000256" key="3">
    <source>
        <dbReference type="ARBA" id="ARBA00023082"/>
    </source>
</evidence>
<dbReference type="GO" id="GO:0016987">
    <property type="term" value="F:sigma factor activity"/>
    <property type="evidence" value="ECO:0007669"/>
    <property type="project" value="UniProtKB-KW"/>
</dbReference>
<protein>
    <submittedName>
        <fullName evidence="7">RNA polymerase sigma-70 factor (ECF subfamily)</fullName>
    </submittedName>
</protein>
<evidence type="ECO:0000259" key="5">
    <source>
        <dbReference type="Pfam" id="PF04542"/>
    </source>
</evidence>
<dbReference type="SUPFAM" id="SSF88946">
    <property type="entry name" value="Sigma2 domain of RNA polymerase sigma factors"/>
    <property type="match status" value="1"/>
</dbReference>
<dbReference type="GO" id="GO:0003677">
    <property type="term" value="F:DNA binding"/>
    <property type="evidence" value="ECO:0007669"/>
    <property type="project" value="InterPro"/>
</dbReference>
<keyword evidence="4" id="KW-0804">Transcription</keyword>
<dbReference type="Proteomes" id="UP000247150">
    <property type="component" value="Unassembled WGS sequence"/>
</dbReference>
<evidence type="ECO:0000259" key="6">
    <source>
        <dbReference type="Pfam" id="PF08281"/>
    </source>
</evidence>
<sequence>MGEPLNNEVLNRELNIVFRYLVKKGVPHLDAQDAVQETAFKYLKYADSIRSSKVRSWLIRVALNYYYDQCRKNKKYILNLEEEMVGNQIEELPELIILAKESAEEFSRLLTSLKPLYSELLLLKYESDLSYGEISQLLGISTSSVKSNLFRARKSLLKCIEEAHDER</sequence>
<dbReference type="InterPro" id="IPR039425">
    <property type="entry name" value="RNA_pol_sigma-70-like"/>
</dbReference>
<dbReference type="CDD" id="cd06171">
    <property type="entry name" value="Sigma70_r4"/>
    <property type="match status" value="1"/>
</dbReference>
<dbReference type="AlphaFoldDB" id="A0A2V2ZJM0"/>
<dbReference type="InterPro" id="IPR013324">
    <property type="entry name" value="RNA_pol_sigma_r3/r4-like"/>
</dbReference>